<evidence type="ECO:0000259" key="8">
    <source>
        <dbReference type="Pfam" id="PF02771"/>
    </source>
</evidence>
<dbReference type="AlphaFoldDB" id="A0A1X3FDS9"/>
<dbReference type="FunFam" id="1.10.540.10:FF:000027">
    <property type="entry name" value="Putative acyl-CoA dehydrogenase"/>
    <property type="match status" value="1"/>
</dbReference>
<evidence type="ECO:0000313" key="12">
    <source>
        <dbReference type="Proteomes" id="UP000193884"/>
    </source>
</evidence>
<dbReference type="Proteomes" id="UP000193884">
    <property type="component" value="Unassembled WGS sequence"/>
</dbReference>
<comment type="cofactor">
    <cofactor evidence="1 5">
        <name>FAD</name>
        <dbReference type="ChEBI" id="CHEBI:57692"/>
    </cofactor>
</comment>
<keyword evidence="12" id="KW-1185">Reference proteome</keyword>
<name>A0A1X3FDS9_9BRAD</name>
<feature type="domain" description="Acyl-CoA dehydrogenase/oxidase N-terminal" evidence="8">
    <location>
        <begin position="6"/>
        <end position="118"/>
    </location>
</feature>
<dbReference type="SUPFAM" id="SSF56645">
    <property type="entry name" value="Acyl-CoA dehydrogenase NM domain-like"/>
    <property type="match status" value="1"/>
</dbReference>
<dbReference type="GO" id="GO:0003995">
    <property type="term" value="F:acyl-CoA dehydrogenase activity"/>
    <property type="evidence" value="ECO:0007669"/>
    <property type="project" value="TreeGrafter"/>
</dbReference>
<proteinExistence type="inferred from homology"/>
<dbReference type="FunFam" id="2.40.110.10:FF:000014">
    <property type="entry name" value="Probable acyl-CoA dehydrogenase"/>
    <property type="match status" value="1"/>
</dbReference>
<comment type="caution">
    <text evidence="9">The sequence shown here is derived from an EMBL/GenBank/DDBJ whole genome shotgun (WGS) entry which is preliminary data.</text>
</comment>
<dbReference type="Proteomes" id="UP000193553">
    <property type="component" value="Unassembled WGS sequence"/>
</dbReference>
<reference evidence="11 12" key="1">
    <citation type="submission" date="2017-03" db="EMBL/GenBank/DDBJ databases">
        <title>Whole genome sequences of fourteen strains of Bradyrhizobium canariense and one strain of Bradyrhizobium japonicum isolated from Lupinus (Papilionoideae: Genisteae) species in Algeria.</title>
        <authorList>
            <person name="Crovadore J."/>
            <person name="Chekireb D."/>
            <person name="Brachmann A."/>
            <person name="Chablais R."/>
            <person name="Cochard B."/>
            <person name="Lefort F."/>
        </authorList>
    </citation>
    <scope>NUCLEOTIDE SEQUENCE [LARGE SCALE GENOMIC DNA]</scope>
    <source>
        <strain evidence="9 11">UBMA195</strain>
        <strain evidence="10 12">UBMAN05</strain>
    </source>
</reference>
<dbReference type="SUPFAM" id="SSF47203">
    <property type="entry name" value="Acyl-CoA dehydrogenase C-terminal domain-like"/>
    <property type="match status" value="1"/>
</dbReference>
<keyword evidence="5" id="KW-0560">Oxidoreductase</keyword>
<evidence type="ECO:0000259" key="7">
    <source>
        <dbReference type="Pfam" id="PF02770"/>
    </source>
</evidence>
<gene>
    <name evidence="10" type="ORF">BST63_29665</name>
    <name evidence="9" type="ORF">BSZ18_31380</name>
</gene>
<evidence type="ECO:0000313" key="10">
    <source>
        <dbReference type="EMBL" id="OSJ23087.1"/>
    </source>
</evidence>
<dbReference type="STRING" id="255045.SAMN05444158_1923"/>
<dbReference type="InterPro" id="IPR009100">
    <property type="entry name" value="AcylCoA_DH/oxidase_NM_dom_sf"/>
</dbReference>
<dbReference type="FunFam" id="1.20.140.10:FF:000012">
    <property type="entry name" value="Acyl-CoA dehydrogenase fadE12"/>
    <property type="match status" value="1"/>
</dbReference>
<comment type="similarity">
    <text evidence="2 5">Belongs to the acyl-CoA dehydrogenase family.</text>
</comment>
<dbReference type="EMBL" id="NAFK01000174">
    <property type="protein sequence ID" value="OSJ23087.1"/>
    <property type="molecule type" value="Genomic_DNA"/>
</dbReference>
<dbReference type="InterPro" id="IPR046373">
    <property type="entry name" value="Acyl-CoA_Oxase/DH_mid-dom_sf"/>
</dbReference>
<dbReference type="Gene3D" id="2.40.110.10">
    <property type="entry name" value="Butyryl-CoA Dehydrogenase, subunit A, domain 2"/>
    <property type="match status" value="1"/>
</dbReference>
<dbReference type="RefSeq" id="WP_085351921.1">
    <property type="nucleotide sequence ID" value="NZ_NAEX01000183.1"/>
</dbReference>
<dbReference type="GO" id="GO:0050660">
    <property type="term" value="F:flavin adenine dinucleotide binding"/>
    <property type="evidence" value="ECO:0007669"/>
    <property type="project" value="InterPro"/>
</dbReference>
<evidence type="ECO:0000313" key="11">
    <source>
        <dbReference type="Proteomes" id="UP000193553"/>
    </source>
</evidence>
<protein>
    <submittedName>
        <fullName evidence="9">Acyl-CoA dehydrogenase</fullName>
    </submittedName>
</protein>
<organism evidence="9 11">
    <name type="scientific">Bradyrhizobium canariense</name>
    <dbReference type="NCBI Taxonomy" id="255045"/>
    <lineage>
        <taxon>Bacteria</taxon>
        <taxon>Pseudomonadati</taxon>
        <taxon>Pseudomonadota</taxon>
        <taxon>Alphaproteobacteria</taxon>
        <taxon>Hyphomicrobiales</taxon>
        <taxon>Nitrobacteraceae</taxon>
        <taxon>Bradyrhizobium</taxon>
    </lineage>
</organism>
<evidence type="ECO:0000256" key="3">
    <source>
        <dbReference type="ARBA" id="ARBA00022630"/>
    </source>
</evidence>
<evidence type="ECO:0000256" key="5">
    <source>
        <dbReference type="RuleBase" id="RU362125"/>
    </source>
</evidence>
<sequence>MDFALTAQQEAIRDAVAKVCEDFPDAYWLKKDHDGGFPHDFHKAMADAGWLGICVPEEYGGSGLGITEAAIMMRAIAESGAGMSGASAVHINVFGLNPVVVFGTEEQRKRMLPPMVEGREKACFAVTEPNTGLNTTQLKTRAVAKNDRYIVNGQKVWISTAQVAHKILLLARTTPLEDVRSPTHGLSLFYTDFDRNRIKVHEIEKMGRKAVDSNELFFEDFEIPMEDRIGEEGKGFQYILEGMNPERILIAAEAVGLGKLALSRATEYAKTRVVFNRPIGKNQGIQHPLAVNWVELEAAWLMVMSAAWQYDKGMPCGGAANAAKYIAGEAGYHACEQAVMTHGGFGYAKEFHVERYLREVLIPRIAPVSPQLALSFIAEKVLGLAKSY</sequence>
<feature type="domain" description="Acyl-CoA dehydrogenase/oxidase C-terminal" evidence="6">
    <location>
        <begin position="233"/>
        <end position="378"/>
    </location>
</feature>
<dbReference type="Pfam" id="PF02770">
    <property type="entry name" value="Acyl-CoA_dh_M"/>
    <property type="match status" value="1"/>
</dbReference>
<dbReference type="PANTHER" id="PTHR43884">
    <property type="entry name" value="ACYL-COA DEHYDROGENASE"/>
    <property type="match status" value="1"/>
</dbReference>
<dbReference type="Pfam" id="PF00441">
    <property type="entry name" value="Acyl-CoA_dh_1"/>
    <property type="match status" value="1"/>
</dbReference>
<dbReference type="InterPro" id="IPR036250">
    <property type="entry name" value="AcylCo_DH-like_C"/>
</dbReference>
<dbReference type="InterPro" id="IPR006091">
    <property type="entry name" value="Acyl-CoA_Oxase/DH_mid-dom"/>
</dbReference>
<evidence type="ECO:0000256" key="1">
    <source>
        <dbReference type="ARBA" id="ARBA00001974"/>
    </source>
</evidence>
<dbReference type="Gene3D" id="1.20.140.10">
    <property type="entry name" value="Butyryl-CoA Dehydrogenase, subunit A, domain 3"/>
    <property type="match status" value="1"/>
</dbReference>
<evidence type="ECO:0000256" key="2">
    <source>
        <dbReference type="ARBA" id="ARBA00009347"/>
    </source>
</evidence>
<dbReference type="InterPro" id="IPR009075">
    <property type="entry name" value="AcylCo_DH/oxidase_C"/>
</dbReference>
<dbReference type="OrthoDB" id="9775090at2"/>
<dbReference type="Pfam" id="PF02771">
    <property type="entry name" value="Acyl-CoA_dh_N"/>
    <property type="match status" value="1"/>
</dbReference>
<dbReference type="Gene3D" id="1.10.540.10">
    <property type="entry name" value="Acyl-CoA dehydrogenase/oxidase, N-terminal domain"/>
    <property type="match status" value="1"/>
</dbReference>
<keyword evidence="4 5" id="KW-0274">FAD</keyword>
<evidence type="ECO:0000313" key="9">
    <source>
        <dbReference type="EMBL" id="OSJ03801.1"/>
    </source>
</evidence>
<dbReference type="InterPro" id="IPR013786">
    <property type="entry name" value="AcylCoA_DH/ox_N"/>
</dbReference>
<feature type="domain" description="Acyl-CoA oxidase/dehydrogenase middle" evidence="7">
    <location>
        <begin position="123"/>
        <end position="220"/>
    </location>
</feature>
<dbReference type="EMBL" id="NAFI01000186">
    <property type="protein sequence ID" value="OSJ03801.1"/>
    <property type="molecule type" value="Genomic_DNA"/>
</dbReference>
<dbReference type="PANTHER" id="PTHR43884:SF12">
    <property type="entry name" value="ISOVALERYL-COA DEHYDROGENASE, MITOCHONDRIAL-RELATED"/>
    <property type="match status" value="1"/>
</dbReference>
<evidence type="ECO:0000259" key="6">
    <source>
        <dbReference type="Pfam" id="PF00441"/>
    </source>
</evidence>
<keyword evidence="3 5" id="KW-0285">Flavoprotein</keyword>
<evidence type="ECO:0000256" key="4">
    <source>
        <dbReference type="ARBA" id="ARBA00022827"/>
    </source>
</evidence>
<accession>A0A1X3FDS9</accession>
<dbReference type="InterPro" id="IPR037069">
    <property type="entry name" value="AcylCoA_DH/ox_N_sf"/>
</dbReference>